<name>A0A1M6WSD3_9BURK</name>
<sequence length="324" mass="36228">IHAARAGLNGRSIFHEPWWLDIATGGNWKLASVHDRGQLVAEMPYTVTRKGIWRLSTLPPLTRTLGPVIPAAKGTGDDDWRHCFGATQALVEQLPECALFHQRFDPYVSDAMGFALLGFEVAVSYTMRIEPGRAEPDVWAGLRPNTRNLVRRAGEQHTVRQITDANLFVSFYDANLTRRNRDNVYGTHVMKQLVDAFISRGSGMVLGAYQADGSLCSAIAVIWDQHTMYYLLSSRKEDAHGGVIGLLLWNAMRNARERSLTFDFDGISNVGILKFLSGFGGTLVPRLEVERASADYAAMRSILHLGRCVSRSVRQRVRRQERGE</sequence>
<organism evidence="2 3">
    <name type="scientific">Paraburkholderia terricola</name>
    <dbReference type="NCBI Taxonomy" id="169427"/>
    <lineage>
        <taxon>Bacteria</taxon>
        <taxon>Pseudomonadati</taxon>
        <taxon>Pseudomonadota</taxon>
        <taxon>Betaproteobacteria</taxon>
        <taxon>Burkholderiales</taxon>
        <taxon>Burkholderiaceae</taxon>
        <taxon>Paraburkholderia</taxon>
    </lineage>
</organism>
<dbReference type="RefSeq" id="WP_235004988.1">
    <property type="nucleotide sequence ID" value="NZ_FRAB01000048.1"/>
</dbReference>
<protein>
    <submittedName>
        <fullName evidence="2">Acetyltransferase (GNAT) domain-containing protein</fullName>
    </submittedName>
</protein>
<dbReference type="GO" id="GO:0016740">
    <property type="term" value="F:transferase activity"/>
    <property type="evidence" value="ECO:0007669"/>
    <property type="project" value="UniProtKB-KW"/>
</dbReference>
<dbReference type="Gene3D" id="3.40.630.30">
    <property type="match status" value="1"/>
</dbReference>
<dbReference type="SUPFAM" id="SSF55729">
    <property type="entry name" value="Acyl-CoA N-acyltransferases (Nat)"/>
    <property type="match status" value="1"/>
</dbReference>
<dbReference type="EMBL" id="FRAB01000048">
    <property type="protein sequence ID" value="SHK96489.1"/>
    <property type="molecule type" value="Genomic_DNA"/>
</dbReference>
<gene>
    <name evidence="2" type="ORF">SAMN05192548_104844</name>
</gene>
<accession>A0A1M6WSD3</accession>
<dbReference type="STRING" id="169427.SAMN05192548_104844"/>
<dbReference type="InterPro" id="IPR038740">
    <property type="entry name" value="BioF2-like_GNAT_dom"/>
</dbReference>
<reference evidence="2 3" key="1">
    <citation type="submission" date="2016-11" db="EMBL/GenBank/DDBJ databases">
        <authorList>
            <person name="Jaros S."/>
            <person name="Januszkiewicz K."/>
            <person name="Wedrychowicz H."/>
        </authorList>
    </citation>
    <scope>NUCLEOTIDE SEQUENCE [LARGE SCALE GENOMIC DNA]</scope>
    <source>
        <strain evidence="2 3">LMG 20594</strain>
    </source>
</reference>
<evidence type="ECO:0000313" key="3">
    <source>
        <dbReference type="Proteomes" id="UP000184395"/>
    </source>
</evidence>
<evidence type="ECO:0000313" key="2">
    <source>
        <dbReference type="EMBL" id="SHK96489.1"/>
    </source>
</evidence>
<feature type="domain" description="BioF2-like acetyltransferase" evidence="1">
    <location>
        <begin position="143"/>
        <end position="264"/>
    </location>
</feature>
<proteinExistence type="predicted"/>
<keyword evidence="2" id="KW-0808">Transferase</keyword>
<dbReference type="AlphaFoldDB" id="A0A1M6WSD3"/>
<feature type="non-terminal residue" evidence="2">
    <location>
        <position position="1"/>
    </location>
</feature>
<dbReference type="Pfam" id="PF13480">
    <property type="entry name" value="Acetyltransf_6"/>
    <property type="match status" value="1"/>
</dbReference>
<dbReference type="Proteomes" id="UP000184395">
    <property type="component" value="Unassembled WGS sequence"/>
</dbReference>
<dbReference type="InterPro" id="IPR016181">
    <property type="entry name" value="Acyl_CoA_acyltransferase"/>
</dbReference>
<evidence type="ECO:0000259" key="1">
    <source>
        <dbReference type="Pfam" id="PF13480"/>
    </source>
</evidence>